<accession>A0A397J270</accession>
<reference evidence="2 3" key="1">
    <citation type="submission" date="2018-08" db="EMBL/GenBank/DDBJ databases">
        <title>Genome and evolution of the arbuscular mycorrhizal fungus Diversispora epigaea (formerly Glomus versiforme) and its bacterial endosymbionts.</title>
        <authorList>
            <person name="Sun X."/>
            <person name="Fei Z."/>
            <person name="Harrison M."/>
        </authorList>
    </citation>
    <scope>NUCLEOTIDE SEQUENCE [LARGE SCALE GENOMIC DNA]</scope>
    <source>
        <strain evidence="2 3">IT104</strain>
    </source>
</reference>
<feature type="chain" id="PRO_5017176935" evidence="1">
    <location>
        <begin position="22"/>
        <end position="82"/>
    </location>
</feature>
<evidence type="ECO:0000256" key="1">
    <source>
        <dbReference type="SAM" id="SignalP"/>
    </source>
</evidence>
<sequence length="82" mass="9464">MKSLFFIILVILFVAVNVVLPNPIPARTGMVYDPLAWTKNKRDPARKGAVYDPLTWRKNKRNPREAFDMPNILIELCIIINL</sequence>
<proteinExistence type="predicted"/>
<evidence type="ECO:0000313" key="2">
    <source>
        <dbReference type="EMBL" id="RHZ78990.1"/>
    </source>
</evidence>
<feature type="signal peptide" evidence="1">
    <location>
        <begin position="1"/>
        <end position="21"/>
    </location>
</feature>
<dbReference type="AlphaFoldDB" id="A0A397J270"/>
<comment type="caution">
    <text evidence="2">The sequence shown here is derived from an EMBL/GenBank/DDBJ whole genome shotgun (WGS) entry which is preliminary data.</text>
</comment>
<organism evidence="2 3">
    <name type="scientific">Diversispora epigaea</name>
    <dbReference type="NCBI Taxonomy" id="1348612"/>
    <lineage>
        <taxon>Eukaryota</taxon>
        <taxon>Fungi</taxon>
        <taxon>Fungi incertae sedis</taxon>
        <taxon>Mucoromycota</taxon>
        <taxon>Glomeromycotina</taxon>
        <taxon>Glomeromycetes</taxon>
        <taxon>Diversisporales</taxon>
        <taxon>Diversisporaceae</taxon>
        <taxon>Diversispora</taxon>
    </lineage>
</organism>
<evidence type="ECO:0000313" key="3">
    <source>
        <dbReference type="Proteomes" id="UP000266861"/>
    </source>
</evidence>
<name>A0A397J270_9GLOM</name>
<protein>
    <submittedName>
        <fullName evidence="2">Uncharacterized protein</fullName>
    </submittedName>
</protein>
<keyword evidence="3" id="KW-1185">Reference proteome</keyword>
<keyword evidence="1" id="KW-0732">Signal</keyword>
<dbReference type="EMBL" id="PQFF01000144">
    <property type="protein sequence ID" value="RHZ78990.1"/>
    <property type="molecule type" value="Genomic_DNA"/>
</dbReference>
<dbReference type="Proteomes" id="UP000266861">
    <property type="component" value="Unassembled WGS sequence"/>
</dbReference>
<gene>
    <name evidence="2" type="ORF">Glove_153g57</name>
</gene>